<evidence type="ECO:0000313" key="1">
    <source>
        <dbReference type="EMBL" id="KAF9524504.1"/>
    </source>
</evidence>
<gene>
    <name evidence="1" type="ORF">CPB83DRAFT_861266</name>
</gene>
<protein>
    <submittedName>
        <fullName evidence="1">Uncharacterized protein</fullName>
    </submittedName>
</protein>
<sequence length="52" mass="6052">MDKFSLFRMSTKELEDLIEFSVPSESEKIYLSLNGAPERRVDLLVFEGLQRS</sequence>
<dbReference type="AlphaFoldDB" id="A0A9P6E8L1"/>
<evidence type="ECO:0000313" key="2">
    <source>
        <dbReference type="Proteomes" id="UP000807306"/>
    </source>
</evidence>
<dbReference type="EMBL" id="MU157898">
    <property type="protein sequence ID" value="KAF9524504.1"/>
    <property type="molecule type" value="Genomic_DNA"/>
</dbReference>
<reference evidence="1" key="1">
    <citation type="submission" date="2020-11" db="EMBL/GenBank/DDBJ databases">
        <authorList>
            <consortium name="DOE Joint Genome Institute"/>
            <person name="Ahrendt S."/>
            <person name="Riley R."/>
            <person name="Andreopoulos W."/>
            <person name="Labutti K."/>
            <person name="Pangilinan J."/>
            <person name="Ruiz-Duenas F.J."/>
            <person name="Barrasa J.M."/>
            <person name="Sanchez-Garcia M."/>
            <person name="Camarero S."/>
            <person name="Miyauchi S."/>
            <person name="Serrano A."/>
            <person name="Linde D."/>
            <person name="Babiker R."/>
            <person name="Drula E."/>
            <person name="Ayuso-Fernandez I."/>
            <person name="Pacheco R."/>
            <person name="Padilla G."/>
            <person name="Ferreira P."/>
            <person name="Barriuso J."/>
            <person name="Kellner H."/>
            <person name="Castanera R."/>
            <person name="Alfaro M."/>
            <person name="Ramirez L."/>
            <person name="Pisabarro A.G."/>
            <person name="Kuo A."/>
            <person name="Tritt A."/>
            <person name="Lipzen A."/>
            <person name="He G."/>
            <person name="Yan M."/>
            <person name="Ng V."/>
            <person name="Cullen D."/>
            <person name="Martin F."/>
            <person name="Rosso M.-N."/>
            <person name="Henrissat B."/>
            <person name="Hibbett D."/>
            <person name="Martinez A.T."/>
            <person name="Grigoriev I.V."/>
        </authorList>
    </citation>
    <scope>NUCLEOTIDE SEQUENCE</scope>
    <source>
        <strain evidence="1">CBS 506.95</strain>
    </source>
</reference>
<name>A0A9P6E8L1_9AGAR</name>
<dbReference type="Proteomes" id="UP000807306">
    <property type="component" value="Unassembled WGS sequence"/>
</dbReference>
<keyword evidence="2" id="KW-1185">Reference proteome</keyword>
<proteinExistence type="predicted"/>
<organism evidence="1 2">
    <name type="scientific">Crepidotus variabilis</name>
    <dbReference type="NCBI Taxonomy" id="179855"/>
    <lineage>
        <taxon>Eukaryota</taxon>
        <taxon>Fungi</taxon>
        <taxon>Dikarya</taxon>
        <taxon>Basidiomycota</taxon>
        <taxon>Agaricomycotina</taxon>
        <taxon>Agaricomycetes</taxon>
        <taxon>Agaricomycetidae</taxon>
        <taxon>Agaricales</taxon>
        <taxon>Agaricineae</taxon>
        <taxon>Crepidotaceae</taxon>
        <taxon>Crepidotus</taxon>
    </lineage>
</organism>
<accession>A0A9P6E8L1</accession>
<comment type="caution">
    <text evidence="1">The sequence shown here is derived from an EMBL/GenBank/DDBJ whole genome shotgun (WGS) entry which is preliminary data.</text>
</comment>